<feature type="compositionally biased region" description="Basic residues" evidence="2">
    <location>
        <begin position="474"/>
        <end position="489"/>
    </location>
</feature>
<evidence type="ECO:0000259" key="3">
    <source>
        <dbReference type="Pfam" id="PF00350"/>
    </source>
</evidence>
<dbReference type="Proteomes" id="UP000683360">
    <property type="component" value="Unassembled WGS sequence"/>
</dbReference>
<dbReference type="OrthoDB" id="3598281at2759"/>
<dbReference type="Pfam" id="PF00350">
    <property type="entry name" value="Dynamin_N"/>
    <property type="match status" value="1"/>
</dbReference>
<feature type="coiled-coil region" evidence="1">
    <location>
        <begin position="86"/>
        <end position="113"/>
    </location>
</feature>
<comment type="caution">
    <text evidence="4">The sequence shown here is derived from an EMBL/GenBank/DDBJ whole genome shotgun (WGS) entry which is preliminary data.</text>
</comment>
<dbReference type="InterPro" id="IPR027417">
    <property type="entry name" value="P-loop_NTPase"/>
</dbReference>
<dbReference type="AlphaFoldDB" id="A0A8S3T3G6"/>
<name>A0A8S3T3G6_MYTED</name>
<evidence type="ECO:0000313" key="4">
    <source>
        <dbReference type="EMBL" id="CAG2226350.1"/>
    </source>
</evidence>
<dbReference type="PANTHER" id="PTHR36681:SF3">
    <property type="entry name" value="NUCLEAR GTPASE, GERMINAL CENTER-ASSOCIATED, TANDEM DUPLICATE 3"/>
    <property type="match status" value="1"/>
</dbReference>
<protein>
    <recommendedName>
        <fullName evidence="3">Dynamin N-terminal domain-containing protein</fullName>
    </recommendedName>
</protein>
<feature type="region of interest" description="Disordered" evidence="2">
    <location>
        <begin position="464"/>
        <end position="489"/>
    </location>
</feature>
<reference evidence="4" key="1">
    <citation type="submission" date="2021-03" db="EMBL/GenBank/DDBJ databases">
        <authorList>
            <person name="Bekaert M."/>
        </authorList>
    </citation>
    <scope>NUCLEOTIDE SEQUENCE</scope>
</reference>
<dbReference type="Gene3D" id="3.40.50.300">
    <property type="entry name" value="P-loop containing nucleotide triphosphate hydrolases"/>
    <property type="match status" value="1"/>
</dbReference>
<accession>A0A8S3T3G6</accession>
<keyword evidence="1" id="KW-0175">Coiled coil</keyword>
<keyword evidence="5" id="KW-1185">Reference proteome</keyword>
<proteinExistence type="predicted"/>
<evidence type="ECO:0000256" key="2">
    <source>
        <dbReference type="SAM" id="MobiDB-lite"/>
    </source>
</evidence>
<feature type="domain" description="Dynamin N-terminal" evidence="3">
    <location>
        <begin position="121"/>
        <end position="340"/>
    </location>
</feature>
<feature type="compositionally biased region" description="Basic and acidic residues" evidence="2">
    <location>
        <begin position="464"/>
        <end position="473"/>
    </location>
</feature>
<evidence type="ECO:0000256" key="1">
    <source>
        <dbReference type="SAM" id="Coils"/>
    </source>
</evidence>
<gene>
    <name evidence="4" type="ORF">MEDL_39422</name>
</gene>
<sequence length="489" mass="54604">MLSVRFSLVSGDQGTANKNMLSVRFSLVSGDQGTANKNMLSVRFSVSGDQGTANKNMLSVRFSLVSGDQGTANKNMCRQLISNIKNSLAKQKKDKCKETLDNWKKDLEELEKQLIIPKVTIAVVGATGAGKSSLINAVVDQFSVLPTSGTQACTSVVVKIENNEDGEQYEADIEFLSREEWQKEYDVLIKDMTKNDGTMKNNRPDEQSEAGVAFLKMRAVYGQFSSLSDLNGENDITSHLGKMKHFKSKTLQEFRCNIEKYIISTEEEGQHLWPIIKSVTIRIPNFFTGCTLVDLPGVGDANAARDRIAQEHLENCSNILVVAEVHRAFSSKIAKELMGESFRRQLFMDGNYSSDNIAFVCTKNDHLNCTELTRELKLDKNAEMMSLKNESDKLRKALNTTIFGDKKNRGMISIHDNTKKHASICGLEVKSQMLAKRNLLARSGLRRASCTFLFANVKKKSGENDNESRERFVKGKHGKMLSSVRKHSV</sequence>
<dbReference type="PANTHER" id="PTHR36681">
    <property type="entry name" value="NUCLEAR GTPASE, GERMINAL CENTER-ASSOCIATED, TANDEM DUPLICATE 3"/>
    <property type="match status" value="1"/>
</dbReference>
<dbReference type="EMBL" id="CAJPWZ010001893">
    <property type="protein sequence ID" value="CAG2226350.1"/>
    <property type="molecule type" value="Genomic_DNA"/>
</dbReference>
<organism evidence="4 5">
    <name type="scientific">Mytilus edulis</name>
    <name type="common">Blue mussel</name>
    <dbReference type="NCBI Taxonomy" id="6550"/>
    <lineage>
        <taxon>Eukaryota</taxon>
        <taxon>Metazoa</taxon>
        <taxon>Spiralia</taxon>
        <taxon>Lophotrochozoa</taxon>
        <taxon>Mollusca</taxon>
        <taxon>Bivalvia</taxon>
        <taxon>Autobranchia</taxon>
        <taxon>Pteriomorphia</taxon>
        <taxon>Mytilida</taxon>
        <taxon>Mytiloidea</taxon>
        <taxon>Mytilidae</taxon>
        <taxon>Mytilinae</taxon>
        <taxon>Mytilus</taxon>
    </lineage>
</organism>
<dbReference type="InterPro" id="IPR045063">
    <property type="entry name" value="Dynamin_N"/>
</dbReference>
<evidence type="ECO:0000313" key="5">
    <source>
        <dbReference type="Proteomes" id="UP000683360"/>
    </source>
</evidence>
<dbReference type="SUPFAM" id="SSF52540">
    <property type="entry name" value="P-loop containing nucleoside triphosphate hydrolases"/>
    <property type="match status" value="1"/>
</dbReference>